<accession>A0A7W7SJW0</accession>
<keyword evidence="6 8" id="KW-0472">Membrane</keyword>
<feature type="transmembrane region" description="Helical" evidence="8">
    <location>
        <begin position="187"/>
        <end position="208"/>
    </location>
</feature>
<feature type="transmembrane region" description="Helical" evidence="8">
    <location>
        <begin position="69"/>
        <end position="97"/>
    </location>
</feature>
<feature type="domain" description="ABC transporter" evidence="9">
    <location>
        <begin position="393"/>
        <end position="634"/>
    </location>
</feature>
<dbReference type="SMART" id="SM00382">
    <property type="entry name" value="AAA"/>
    <property type="match status" value="1"/>
</dbReference>
<dbReference type="SUPFAM" id="SSF90123">
    <property type="entry name" value="ABC transporter transmembrane region"/>
    <property type="match status" value="1"/>
</dbReference>
<dbReference type="InterPro" id="IPR003593">
    <property type="entry name" value="AAA+_ATPase"/>
</dbReference>
<dbReference type="Gene3D" id="3.40.50.300">
    <property type="entry name" value="P-loop containing nucleotide triphosphate hydrolases"/>
    <property type="match status" value="1"/>
</dbReference>
<dbReference type="Proteomes" id="UP000573327">
    <property type="component" value="Unassembled WGS sequence"/>
</dbReference>
<evidence type="ECO:0000256" key="8">
    <source>
        <dbReference type="SAM" id="Phobius"/>
    </source>
</evidence>
<dbReference type="SUPFAM" id="SSF52540">
    <property type="entry name" value="P-loop containing nucleoside triphosphate hydrolases"/>
    <property type="match status" value="1"/>
</dbReference>
<reference evidence="11 12" key="1">
    <citation type="submission" date="2020-08" db="EMBL/GenBank/DDBJ databases">
        <title>Sequencing the genomes of 1000 actinobacteria strains.</title>
        <authorList>
            <person name="Klenk H.-P."/>
        </authorList>
    </citation>
    <scope>NUCLEOTIDE SEQUENCE [LARGE SCALE GENOMIC DNA]</scope>
    <source>
        <strain evidence="11 12">DSM 44786</strain>
    </source>
</reference>
<keyword evidence="5 8" id="KW-1133">Transmembrane helix</keyword>
<evidence type="ECO:0000256" key="6">
    <source>
        <dbReference type="ARBA" id="ARBA00023136"/>
    </source>
</evidence>
<dbReference type="GO" id="GO:0015421">
    <property type="term" value="F:ABC-type oligopeptide transporter activity"/>
    <property type="evidence" value="ECO:0007669"/>
    <property type="project" value="TreeGrafter"/>
</dbReference>
<dbReference type="PANTHER" id="PTHR43394:SF1">
    <property type="entry name" value="ATP-BINDING CASSETTE SUB-FAMILY B MEMBER 10, MITOCHONDRIAL"/>
    <property type="match status" value="1"/>
</dbReference>
<dbReference type="PROSITE" id="PS00211">
    <property type="entry name" value="ABC_TRANSPORTER_1"/>
    <property type="match status" value="1"/>
</dbReference>
<evidence type="ECO:0000259" key="10">
    <source>
        <dbReference type="PROSITE" id="PS50929"/>
    </source>
</evidence>
<feature type="transmembrane region" description="Helical" evidence="8">
    <location>
        <begin position="214"/>
        <end position="231"/>
    </location>
</feature>
<feature type="transmembrane region" description="Helical" evidence="8">
    <location>
        <begin position="117"/>
        <end position="137"/>
    </location>
</feature>
<dbReference type="InterPro" id="IPR036640">
    <property type="entry name" value="ABC1_TM_sf"/>
</dbReference>
<evidence type="ECO:0000256" key="3">
    <source>
        <dbReference type="ARBA" id="ARBA00022741"/>
    </source>
</evidence>
<dbReference type="InterPro" id="IPR011527">
    <property type="entry name" value="ABC1_TM_dom"/>
</dbReference>
<evidence type="ECO:0000256" key="1">
    <source>
        <dbReference type="ARBA" id="ARBA00004651"/>
    </source>
</evidence>
<dbReference type="CDD" id="cd03228">
    <property type="entry name" value="ABCC_MRP_Like"/>
    <property type="match status" value="1"/>
</dbReference>
<organism evidence="11 12">
    <name type="scientific">Kitasatospora gansuensis</name>
    <dbReference type="NCBI Taxonomy" id="258050"/>
    <lineage>
        <taxon>Bacteria</taxon>
        <taxon>Bacillati</taxon>
        <taxon>Actinomycetota</taxon>
        <taxon>Actinomycetes</taxon>
        <taxon>Kitasatosporales</taxon>
        <taxon>Streptomycetaceae</taxon>
        <taxon>Kitasatospora</taxon>
    </lineage>
</organism>
<comment type="subcellular location">
    <subcellularLocation>
        <location evidence="1">Cell membrane</location>
        <topology evidence="1">Multi-pass membrane protein</topology>
    </subcellularLocation>
</comment>
<dbReference type="GO" id="GO:0005886">
    <property type="term" value="C:plasma membrane"/>
    <property type="evidence" value="ECO:0007669"/>
    <property type="project" value="UniProtKB-SubCell"/>
</dbReference>
<feature type="domain" description="ABC transmembrane type-1" evidence="10">
    <location>
        <begin position="69"/>
        <end position="360"/>
    </location>
</feature>
<keyword evidence="3" id="KW-0547">Nucleotide-binding</keyword>
<evidence type="ECO:0000313" key="12">
    <source>
        <dbReference type="Proteomes" id="UP000573327"/>
    </source>
</evidence>
<dbReference type="InterPro" id="IPR003439">
    <property type="entry name" value="ABC_transporter-like_ATP-bd"/>
</dbReference>
<dbReference type="PANTHER" id="PTHR43394">
    <property type="entry name" value="ATP-DEPENDENT PERMEASE MDL1, MITOCHONDRIAL"/>
    <property type="match status" value="1"/>
</dbReference>
<dbReference type="EMBL" id="JACHJR010000001">
    <property type="protein sequence ID" value="MBB4951233.1"/>
    <property type="molecule type" value="Genomic_DNA"/>
</dbReference>
<evidence type="ECO:0000259" key="9">
    <source>
        <dbReference type="PROSITE" id="PS50893"/>
    </source>
</evidence>
<evidence type="ECO:0000256" key="4">
    <source>
        <dbReference type="ARBA" id="ARBA00022840"/>
    </source>
</evidence>
<comment type="caution">
    <text evidence="11">The sequence shown here is derived from an EMBL/GenBank/DDBJ whole genome shotgun (WGS) entry which is preliminary data.</text>
</comment>
<dbReference type="InterPro" id="IPR027417">
    <property type="entry name" value="P-loop_NTPase"/>
</dbReference>
<dbReference type="InterPro" id="IPR039421">
    <property type="entry name" value="Type_1_exporter"/>
</dbReference>
<evidence type="ECO:0000313" key="11">
    <source>
        <dbReference type="EMBL" id="MBB4951233.1"/>
    </source>
</evidence>
<keyword evidence="4 11" id="KW-0067">ATP-binding</keyword>
<gene>
    <name evidence="11" type="ORF">F4556_006768</name>
</gene>
<protein>
    <submittedName>
        <fullName evidence="11">ATP-binding cassette subfamily B protein</fullName>
    </submittedName>
</protein>
<dbReference type="Gene3D" id="1.20.1560.10">
    <property type="entry name" value="ABC transporter type 1, transmembrane domain"/>
    <property type="match status" value="1"/>
</dbReference>
<dbReference type="GO" id="GO:0005524">
    <property type="term" value="F:ATP binding"/>
    <property type="evidence" value="ECO:0007669"/>
    <property type="project" value="UniProtKB-KW"/>
</dbReference>
<keyword evidence="2 8" id="KW-0812">Transmembrane</keyword>
<keyword evidence="12" id="KW-1185">Reference proteome</keyword>
<feature type="transmembrane region" description="Helical" evidence="8">
    <location>
        <begin position="303"/>
        <end position="325"/>
    </location>
</feature>
<evidence type="ECO:0000256" key="7">
    <source>
        <dbReference type="SAM" id="MobiDB-lite"/>
    </source>
</evidence>
<dbReference type="PROSITE" id="PS50929">
    <property type="entry name" value="ABC_TM1F"/>
    <property type="match status" value="1"/>
</dbReference>
<dbReference type="PROSITE" id="PS50893">
    <property type="entry name" value="ABC_TRANSPORTER_2"/>
    <property type="match status" value="1"/>
</dbReference>
<proteinExistence type="predicted"/>
<feature type="region of interest" description="Disordered" evidence="7">
    <location>
        <begin position="1"/>
        <end position="22"/>
    </location>
</feature>
<dbReference type="Pfam" id="PF00005">
    <property type="entry name" value="ABC_tran"/>
    <property type="match status" value="1"/>
</dbReference>
<dbReference type="InterPro" id="IPR017871">
    <property type="entry name" value="ABC_transporter-like_CS"/>
</dbReference>
<dbReference type="AlphaFoldDB" id="A0A7W7SJW0"/>
<evidence type="ECO:0000256" key="5">
    <source>
        <dbReference type="ARBA" id="ARBA00022989"/>
    </source>
</evidence>
<evidence type="ECO:0000256" key="2">
    <source>
        <dbReference type="ARBA" id="ARBA00022692"/>
    </source>
</evidence>
<dbReference type="GO" id="GO:0016887">
    <property type="term" value="F:ATP hydrolysis activity"/>
    <property type="evidence" value="ECO:0007669"/>
    <property type="project" value="InterPro"/>
</dbReference>
<feature type="compositionally biased region" description="Polar residues" evidence="7">
    <location>
        <begin position="1"/>
        <end position="16"/>
    </location>
</feature>
<name>A0A7W7SJW0_9ACTN</name>
<dbReference type="RefSeq" id="WP_313069018.1">
    <property type="nucleotide sequence ID" value="NZ_JACHJR010000001.1"/>
</dbReference>
<sequence>MVEQQQQQNLKSSGEQQGDEVEEARWSYRTDRIVEATANLSAWAMMRRLPQLVRRTLKLTWRVDRRATVILLAGQLVSGVLAAVALWATTGAIGAVISPQADGATVADRLREGAVPVTILAVAAAGRALLGTVSVAISERLSPRIAREAELELLAVSVAAELEAYDQVGYAERWDAADRGADSSQELLGVAQEIIASVVTLVAAAGVLAALHPALVPFLILASIPQGVVAARSARIRYLMAIESMDDRRLLGMLRYCLCHDDNADQIRSDTMAGFLTAKYRKAGERLDTATDRAAHRAARISFLGSLATGAASVLVWGTLITLLATGHVGVAAAGTAVFALRTAASGLQGIVGGGTRLYRLGLYLRDFDDFVVEAGGHAMRRGTAVPDAPAQVAARQVSYTYPGADRPTLDGLDLTIRQGEIVALIGENGSGKSTLLRLLSGLTLPSDGVVCWDEVPTQEMDPHALWKRVALVPQQFSRWPLTLGENIHLGHDGGGQDLVERAAVLAGADEIAVTLRSRYNTLLARAFWGGEWLSGGQFQRVAVARAFYRSLRAPGLLVLDEPTSDLDPRAEHRIFHNLRTLAAGRATILVTHNLDNAVLADRIVVMRGGRIAEEGTFAELADGNGLFRELLDLKHDRDRKLPGQRAQ</sequence>